<reference evidence="1 2" key="1">
    <citation type="submission" date="2018-10" db="EMBL/GenBank/DDBJ databases">
        <title>Rhizobium etli, R. leguminosarum and a new Rhizobium genospecies from Phaseolus dumosus.</title>
        <authorList>
            <person name="Ramirez-Puebla S.T."/>
            <person name="Rogel-Hernandez M.A."/>
            <person name="Guerrero G."/>
            <person name="Ormeno-Orrillo E."/>
            <person name="Martinez-Romero J.C."/>
            <person name="Negrete-Yankelevich S."/>
            <person name="Martinez-Romero E."/>
        </authorList>
    </citation>
    <scope>NUCLEOTIDE SEQUENCE [LARGE SCALE GENOMIC DNA]</scope>
    <source>
        <strain evidence="1 2">CCGE525</strain>
    </source>
</reference>
<dbReference type="OrthoDB" id="8283038at2"/>
<organism evidence="1 2">
    <name type="scientific">Rhizobium jaguaris</name>
    <dbReference type="NCBI Taxonomy" id="1312183"/>
    <lineage>
        <taxon>Bacteria</taxon>
        <taxon>Pseudomonadati</taxon>
        <taxon>Pseudomonadota</taxon>
        <taxon>Alphaproteobacteria</taxon>
        <taxon>Hyphomicrobiales</taxon>
        <taxon>Rhizobiaceae</taxon>
        <taxon>Rhizobium/Agrobacterium group</taxon>
        <taxon>Rhizobium</taxon>
    </lineage>
</organism>
<dbReference type="Proteomes" id="UP000282195">
    <property type="component" value="Chromosome"/>
</dbReference>
<proteinExistence type="predicted"/>
<keyword evidence="2" id="KW-1185">Reference proteome</keyword>
<name>A0A387FPD3_9HYPH</name>
<dbReference type="AlphaFoldDB" id="A0A387FPD3"/>
<dbReference type="RefSeq" id="WP_120704197.1">
    <property type="nucleotide sequence ID" value="NZ_CP032694.1"/>
</dbReference>
<accession>A0A387FPD3</accession>
<sequence>MHVEKISEIIAHFIGLFDTQIEDLRLRLTYSDATLPEDRSEEQPEPAAAKDDFSSELTTVDYAPEVKYIASPYEFRYGYARLHDDAHQVRITDREGHAPAAIAVIHGPSAIEFQPAALPGKLDFQIGPGPGSETAHLVQANVLRDDDVLDMTNSSHHIGRDLSDVYDWLGQATVKAEELSPFSSLRQPESTEGVIKISDELHTFAKTIEENGGADVQSPDGSHYFAIAGNQLDGIFINGVQVNSVPNLEDSMPTRGLAAQKPVEAMDGPVHQTGSGPNSLNVEAGGNVVANLVNIIDTNVISHVMAVMGDYHSINAISQSYIYSDNDKVDCIPGSNDQSSQSALTIAKNIAGFEQSQLQATSTPDHHTDDANSVFPSFWHVSVIQGDVSFLHWTEQYNFLSDNDTMRVTTTGAETSVLTGGNTLVNLASYVGLGTQYDLMIVGGHAFNINSISQISVLYGNDVVTGTQPGDHVQTGGNLLWNLASINHVGLSDRFASMPDFVNDTVKNIQDHINEIPDGLAHDPNFAGQQALNVLYVAGNFFDVNVIKQINIVGAGDIVHKVASDVVANNQNATVSIDTGSNALVNIANITDYTGAGHTTYLAGNLYSDTVLIQGGLVDHGQTDANQQSHPLANEAIAFLDNHDQQTTQTQTTHDGTIDLGHDMSWHNGTVGDVMQTVT</sequence>
<gene>
    <name evidence="1" type="ORF">CCGE525_10530</name>
</gene>
<dbReference type="KEGG" id="rjg:CCGE525_10530"/>
<dbReference type="EMBL" id="CP032694">
    <property type="protein sequence ID" value="AYG59175.1"/>
    <property type="molecule type" value="Genomic_DNA"/>
</dbReference>
<protein>
    <recommendedName>
        <fullName evidence="3">Type I secretion protein</fullName>
    </recommendedName>
</protein>
<evidence type="ECO:0000313" key="2">
    <source>
        <dbReference type="Proteomes" id="UP000282195"/>
    </source>
</evidence>
<evidence type="ECO:0008006" key="3">
    <source>
        <dbReference type="Google" id="ProtNLM"/>
    </source>
</evidence>
<evidence type="ECO:0000313" key="1">
    <source>
        <dbReference type="EMBL" id="AYG59175.1"/>
    </source>
</evidence>